<evidence type="ECO:0000259" key="1">
    <source>
        <dbReference type="Pfam" id="PF00117"/>
    </source>
</evidence>
<evidence type="ECO:0000313" key="3">
    <source>
        <dbReference type="Proteomes" id="UP000654367"/>
    </source>
</evidence>
<feature type="domain" description="Glutamine amidotransferase" evidence="1">
    <location>
        <begin position="17"/>
        <end position="185"/>
    </location>
</feature>
<accession>A0ABQ2QAB7</accession>
<dbReference type="InterPro" id="IPR029062">
    <property type="entry name" value="Class_I_gatase-like"/>
</dbReference>
<dbReference type="RefSeq" id="WP_188923047.1">
    <property type="nucleotide sequence ID" value="NZ_BMQV01000060.1"/>
</dbReference>
<comment type="caution">
    <text evidence="2">The sequence shown here is derived from an EMBL/GenBank/DDBJ whole genome shotgun (WGS) entry which is preliminary data.</text>
</comment>
<dbReference type="Gene3D" id="3.40.50.880">
    <property type="match status" value="1"/>
</dbReference>
<proteinExistence type="predicted"/>
<name>A0ABQ2QAB7_9GAMM</name>
<dbReference type="PROSITE" id="PS51273">
    <property type="entry name" value="GATASE_TYPE_1"/>
    <property type="match status" value="1"/>
</dbReference>
<evidence type="ECO:0000313" key="2">
    <source>
        <dbReference type="EMBL" id="GGP68531.1"/>
    </source>
</evidence>
<dbReference type="EMBL" id="BMQV01000060">
    <property type="protein sequence ID" value="GGP68531.1"/>
    <property type="molecule type" value="Genomic_DNA"/>
</dbReference>
<gene>
    <name evidence="2" type="ORF">GCM10009409_36800</name>
</gene>
<dbReference type="Proteomes" id="UP000654367">
    <property type="component" value="Unassembled WGS sequence"/>
</dbReference>
<dbReference type="InterPro" id="IPR017926">
    <property type="entry name" value="GATASE"/>
</dbReference>
<organism evidence="2 3">
    <name type="scientific">Shewanella saliphila</name>
    <dbReference type="NCBI Taxonomy" id="2282698"/>
    <lineage>
        <taxon>Bacteria</taxon>
        <taxon>Pseudomonadati</taxon>
        <taxon>Pseudomonadota</taxon>
        <taxon>Gammaproteobacteria</taxon>
        <taxon>Alteromonadales</taxon>
        <taxon>Shewanellaceae</taxon>
        <taxon>Shewanella</taxon>
    </lineage>
</organism>
<dbReference type="PANTHER" id="PTHR42695:SF5">
    <property type="entry name" value="GLUTAMINE AMIDOTRANSFERASE YLR126C-RELATED"/>
    <property type="match status" value="1"/>
</dbReference>
<dbReference type="InterPro" id="IPR044992">
    <property type="entry name" value="ChyE-like"/>
</dbReference>
<protein>
    <submittedName>
        <fullName evidence="2">GMP synthase</fullName>
    </submittedName>
</protein>
<dbReference type="CDD" id="cd01741">
    <property type="entry name" value="GATase1_1"/>
    <property type="match status" value="1"/>
</dbReference>
<keyword evidence="3" id="KW-1185">Reference proteome</keyword>
<dbReference type="SUPFAM" id="SSF52317">
    <property type="entry name" value="Class I glutamine amidotransferase-like"/>
    <property type="match status" value="1"/>
</dbReference>
<reference evidence="3" key="1">
    <citation type="journal article" date="2019" name="Int. J. Syst. Evol. Microbiol.">
        <title>The Global Catalogue of Microorganisms (GCM) 10K type strain sequencing project: providing services to taxonomists for standard genome sequencing and annotation.</title>
        <authorList>
            <consortium name="The Broad Institute Genomics Platform"/>
            <consortium name="The Broad Institute Genome Sequencing Center for Infectious Disease"/>
            <person name="Wu L."/>
            <person name="Ma J."/>
        </authorList>
    </citation>
    <scope>NUCLEOTIDE SEQUENCE [LARGE SCALE GENOMIC DNA]</scope>
    <source>
        <strain evidence="3">JCM 32304</strain>
    </source>
</reference>
<sequence length="245" mass="27761">MKIGLLICGDVSNTLKNIYGTYSNCLAREFGLINDNELSIWNAHKYELPSSVNQCDVYIISGSPSSVYDEESWIDSLILFTQKAFRNGKKLIGICFGHQLINYALGGSVTRSINGWGLGVYSTTVYQNFLELRQGEKLSLFAMHQDQVIRPAKAFEIIAGNHFCPNYMTRFQNQVLTMQGHPEFNAQFFLALLQETRQKYNEHTMSNAIATSKISVDNMMFNKLVSQFITNISDTKYEEIIEVCG</sequence>
<dbReference type="PANTHER" id="PTHR42695">
    <property type="entry name" value="GLUTAMINE AMIDOTRANSFERASE YLR126C-RELATED"/>
    <property type="match status" value="1"/>
</dbReference>
<dbReference type="Pfam" id="PF00117">
    <property type="entry name" value="GATase"/>
    <property type="match status" value="1"/>
</dbReference>